<dbReference type="Proteomes" id="UP000569329">
    <property type="component" value="Unassembled WGS sequence"/>
</dbReference>
<evidence type="ECO:0000259" key="1">
    <source>
        <dbReference type="PROSITE" id="PS50801"/>
    </source>
</evidence>
<dbReference type="Gene3D" id="3.30.750.24">
    <property type="entry name" value="STAS domain"/>
    <property type="match status" value="1"/>
</dbReference>
<organism evidence="2 3">
    <name type="scientific">Halosaccharopolyspora lacisalsi</name>
    <dbReference type="NCBI Taxonomy" id="1000566"/>
    <lineage>
        <taxon>Bacteria</taxon>
        <taxon>Bacillati</taxon>
        <taxon>Actinomycetota</taxon>
        <taxon>Actinomycetes</taxon>
        <taxon>Pseudonocardiales</taxon>
        <taxon>Pseudonocardiaceae</taxon>
        <taxon>Halosaccharopolyspora</taxon>
    </lineage>
</organism>
<gene>
    <name evidence="2" type="ORF">FHX42_001974</name>
</gene>
<dbReference type="EMBL" id="JACGWZ010000002">
    <property type="protein sequence ID" value="MBA8824627.1"/>
    <property type="molecule type" value="Genomic_DNA"/>
</dbReference>
<feature type="domain" description="STAS" evidence="1">
    <location>
        <begin position="47"/>
        <end position="131"/>
    </location>
</feature>
<reference evidence="2 3" key="1">
    <citation type="submission" date="2020-07" db="EMBL/GenBank/DDBJ databases">
        <title>Sequencing the genomes of 1000 actinobacteria strains.</title>
        <authorList>
            <person name="Klenk H.-P."/>
        </authorList>
    </citation>
    <scope>NUCLEOTIDE SEQUENCE [LARGE SCALE GENOMIC DNA]</scope>
    <source>
        <strain evidence="2 3">DSM 45975</strain>
    </source>
</reference>
<dbReference type="SUPFAM" id="SSF52091">
    <property type="entry name" value="SpoIIaa-like"/>
    <property type="match status" value="1"/>
</dbReference>
<dbReference type="InterPro" id="IPR058548">
    <property type="entry name" value="MlaB-like_STAS"/>
</dbReference>
<evidence type="ECO:0000313" key="3">
    <source>
        <dbReference type="Proteomes" id="UP000569329"/>
    </source>
</evidence>
<keyword evidence="3" id="KW-1185">Reference proteome</keyword>
<accession>A0A839DYR3</accession>
<protein>
    <submittedName>
        <fullName evidence="2">Anti-anti-sigma factor</fullName>
    </submittedName>
</protein>
<proteinExistence type="predicted"/>
<dbReference type="AlphaFoldDB" id="A0A839DYR3"/>
<dbReference type="CDD" id="cd07043">
    <property type="entry name" value="STAS_anti-anti-sigma_factors"/>
    <property type="match status" value="1"/>
</dbReference>
<dbReference type="InterPro" id="IPR002645">
    <property type="entry name" value="STAS_dom"/>
</dbReference>
<sequence>MLFHLRAPVADSELISFSADAAGGPSGASDSVTEGAPLRLSLSCTDPQVVVLSAAGDVDLATTPRLSRLLWPRLWSTPAAVIVDLSRVRFLGLAGVELLARAHAYADHRGIAFSVVTSTRAVDRALIAGGLRAGPPCFATSTAARGAAGATDGTDHEYPVARNGQVRSVVTQP</sequence>
<dbReference type="RefSeq" id="WP_182543871.1">
    <property type="nucleotide sequence ID" value="NZ_JACGWZ010000002.1"/>
</dbReference>
<name>A0A839DYR3_9PSEU</name>
<comment type="caution">
    <text evidence="2">The sequence shown here is derived from an EMBL/GenBank/DDBJ whole genome shotgun (WGS) entry which is preliminary data.</text>
</comment>
<dbReference type="PROSITE" id="PS50801">
    <property type="entry name" value="STAS"/>
    <property type="match status" value="1"/>
</dbReference>
<evidence type="ECO:0000313" key="2">
    <source>
        <dbReference type="EMBL" id="MBA8824627.1"/>
    </source>
</evidence>
<dbReference type="InterPro" id="IPR036513">
    <property type="entry name" value="STAS_dom_sf"/>
</dbReference>
<dbReference type="Pfam" id="PF13466">
    <property type="entry name" value="STAS_2"/>
    <property type="match status" value="1"/>
</dbReference>